<name>A0A1Y6BP27_9BACT</name>
<dbReference type="STRING" id="1513793.SAMN06296036_106137"/>
<dbReference type="InterPro" id="IPR011049">
    <property type="entry name" value="Serralysin-like_metalloprot_C"/>
</dbReference>
<evidence type="ECO:0000313" key="3">
    <source>
        <dbReference type="Proteomes" id="UP000192907"/>
    </source>
</evidence>
<dbReference type="SUPFAM" id="SSF51120">
    <property type="entry name" value="beta-Roll"/>
    <property type="match status" value="1"/>
</dbReference>
<dbReference type="PRINTS" id="PR00313">
    <property type="entry name" value="CABNDNGRPT"/>
</dbReference>
<organism evidence="2 3">
    <name type="scientific">Pseudobacteriovorax antillogorgiicola</name>
    <dbReference type="NCBI Taxonomy" id="1513793"/>
    <lineage>
        <taxon>Bacteria</taxon>
        <taxon>Pseudomonadati</taxon>
        <taxon>Bdellovibrionota</taxon>
        <taxon>Oligoflexia</taxon>
        <taxon>Oligoflexales</taxon>
        <taxon>Pseudobacteriovoracaceae</taxon>
        <taxon>Pseudobacteriovorax</taxon>
    </lineage>
</organism>
<proteinExistence type="predicted"/>
<reference evidence="3" key="1">
    <citation type="submission" date="2017-04" db="EMBL/GenBank/DDBJ databases">
        <authorList>
            <person name="Varghese N."/>
            <person name="Submissions S."/>
        </authorList>
    </citation>
    <scope>NUCLEOTIDE SEQUENCE [LARGE SCALE GENOMIC DNA]</scope>
    <source>
        <strain evidence="3">RKEM611</strain>
    </source>
</reference>
<sequence>MKKLLSLSSLLMISATAFAGSQPNLIIGKDNNNFDNPFVQPQDPALSGGGRDQSLQFGDILYGGSGSDVIFGGLGTDVIFGNQGDDVLVGGTEDGNPFNRDRAFGGSGDDAFLWAPGDGSDFFDAGSGNSDALFLGLIGELDEGGSPVFQVQLDQNFDQPLIKNGLPVIDVLNSPGFCEVIDSSYYEDREQLKKLGVDHLVRFVLRNVRNSFEAGDQSDDNGLRVTIHLKNTEYLVCASREGGEIEVLDLTVAPARKAQVKDLPLQMQKLLRSFEDQGPGDDYSKIYGNKTYDSVYYNSGRGYRNTMFFSGSNGWYQTSYGRGSLSNITYQQGQVKGRWTMEGQSGWFEFNYYQDDAFEGKWGTGNVHGANYGDRWTGKVRP</sequence>
<dbReference type="InterPro" id="IPR018511">
    <property type="entry name" value="Hemolysin-typ_Ca-bd_CS"/>
</dbReference>
<dbReference type="RefSeq" id="WP_132317877.1">
    <property type="nucleotide sequence ID" value="NZ_FWZT01000006.1"/>
</dbReference>
<feature type="signal peptide" evidence="1">
    <location>
        <begin position="1"/>
        <end position="19"/>
    </location>
</feature>
<evidence type="ECO:0000313" key="2">
    <source>
        <dbReference type="EMBL" id="SMF17711.1"/>
    </source>
</evidence>
<accession>A0A1Y6BP27</accession>
<dbReference type="EMBL" id="FWZT01000006">
    <property type="protein sequence ID" value="SMF17711.1"/>
    <property type="molecule type" value="Genomic_DNA"/>
</dbReference>
<dbReference type="InterPro" id="IPR001343">
    <property type="entry name" value="Hemolysn_Ca-bd"/>
</dbReference>
<keyword evidence="3" id="KW-1185">Reference proteome</keyword>
<dbReference type="AlphaFoldDB" id="A0A1Y6BP27"/>
<evidence type="ECO:0008006" key="4">
    <source>
        <dbReference type="Google" id="ProtNLM"/>
    </source>
</evidence>
<dbReference type="Pfam" id="PF00353">
    <property type="entry name" value="HemolysinCabind"/>
    <property type="match status" value="1"/>
</dbReference>
<protein>
    <recommendedName>
        <fullName evidence="4">Hemolysin-type calcium-binding repeat-containing protein</fullName>
    </recommendedName>
</protein>
<keyword evidence="1" id="KW-0732">Signal</keyword>
<dbReference type="OrthoDB" id="6194573at2"/>
<dbReference type="GO" id="GO:0005509">
    <property type="term" value="F:calcium ion binding"/>
    <property type="evidence" value="ECO:0007669"/>
    <property type="project" value="InterPro"/>
</dbReference>
<gene>
    <name evidence="2" type="ORF">SAMN06296036_106137</name>
</gene>
<dbReference type="Proteomes" id="UP000192907">
    <property type="component" value="Unassembled WGS sequence"/>
</dbReference>
<dbReference type="Gene3D" id="2.150.10.10">
    <property type="entry name" value="Serralysin-like metalloprotease, C-terminal"/>
    <property type="match status" value="1"/>
</dbReference>
<evidence type="ECO:0000256" key="1">
    <source>
        <dbReference type="SAM" id="SignalP"/>
    </source>
</evidence>
<dbReference type="PROSITE" id="PS00330">
    <property type="entry name" value="HEMOLYSIN_CALCIUM"/>
    <property type="match status" value="1"/>
</dbReference>
<feature type="chain" id="PRO_5012306028" description="Hemolysin-type calcium-binding repeat-containing protein" evidence="1">
    <location>
        <begin position="20"/>
        <end position="382"/>
    </location>
</feature>